<evidence type="ECO:0000259" key="17">
    <source>
        <dbReference type="Pfam" id="PF07943"/>
    </source>
</evidence>
<dbReference type="InterPro" id="IPR018044">
    <property type="entry name" value="Peptidase_S11"/>
</dbReference>
<evidence type="ECO:0000256" key="6">
    <source>
        <dbReference type="ARBA" id="ARBA00022729"/>
    </source>
</evidence>
<evidence type="ECO:0000256" key="1">
    <source>
        <dbReference type="ARBA" id="ARBA00004752"/>
    </source>
</evidence>
<dbReference type="GO" id="GO:0008360">
    <property type="term" value="P:regulation of cell shape"/>
    <property type="evidence" value="ECO:0007669"/>
    <property type="project" value="UniProtKB-KW"/>
</dbReference>
<dbReference type="Proteomes" id="UP000429595">
    <property type="component" value="Unassembled WGS sequence"/>
</dbReference>
<dbReference type="PRINTS" id="PR00725">
    <property type="entry name" value="DADACBPTASE1"/>
</dbReference>
<protein>
    <recommendedName>
        <fullName evidence="3">serine-type D-Ala-D-Ala carboxypeptidase</fullName>
        <ecNumber evidence="3">3.4.16.4</ecNumber>
    </recommendedName>
</protein>
<dbReference type="GO" id="GO:0071555">
    <property type="term" value="P:cell wall organization"/>
    <property type="evidence" value="ECO:0007669"/>
    <property type="project" value="UniProtKB-KW"/>
</dbReference>
<dbReference type="InterPro" id="IPR001967">
    <property type="entry name" value="Peptidase_S11_N"/>
</dbReference>
<dbReference type="Gene3D" id="2.30.140.30">
    <property type="match status" value="1"/>
</dbReference>
<evidence type="ECO:0000256" key="14">
    <source>
        <dbReference type="RuleBase" id="RU004016"/>
    </source>
</evidence>
<dbReference type="GO" id="GO:0009002">
    <property type="term" value="F:serine-type D-Ala-D-Ala carboxypeptidase activity"/>
    <property type="evidence" value="ECO:0007669"/>
    <property type="project" value="UniProtKB-EC"/>
</dbReference>
<evidence type="ECO:0000256" key="12">
    <source>
        <dbReference type="PIRSR" id="PIRSR618044-1"/>
    </source>
</evidence>
<keyword evidence="9" id="KW-0573">Peptidoglycan synthesis</keyword>
<comment type="pathway">
    <text evidence="1">Cell wall biogenesis; peptidoglycan biosynthesis.</text>
</comment>
<evidence type="ECO:0000313" key="19">
    <source>
        <dbReference type="Proteomes" id="UP000429595"/>
    </source>
</evidence>
<feature type="active site" description="Acyl-ester intermediate" evidence="12">
    <location>
        <position position="56"/>
    </location>
</feature>
<feature type="active site" description="Proton acceptor" evidence="12">
    <location>
        <position position="59"/>
    </location>
</feature>
<dbReference type="SUPFAM" id="SSF56601">
    <property type="entry name" value="beta-lactamase/transpeptidase-like"/>
    <property type="match status" value="1"/>
</dbReference>
<feature type="signal peptide" evidence="15">
    <location>
        <begin position="1"/>
        <end position="23"/>
    </location>
</feature>
<dbReference type="UniPathway" id="UPA00219"/>
<evidence type="ECO:0000313" key="18">
    <source>
        <dbReference type="EMBL" id="KAB7708870.1"/>
    </source>
</evidence>
<feature type="domain" description="Peptidase S11 D-alanyl-D-alanine carboxypeptidase A N-terminal" evidence="16">
    <location>
        <begin position="28"/>
        <end position="250"/>
    </location>
</feature>
<evidence type="ECO:0000256" key="8">
    <source>
        <dbReference type="ARBA" id="ARBA00022960"/>
    </source>
</evidence>
<dbReference type="InterPro" id="IPR012338">
    <property type="entry name" value="Beta-lactam/transpept-like"/>
</dbReference>
<feature type="binding site" evidence="13">
    <location>
        <position position="220"/>
    </location>
    <ligand>
        <name>substrate</name>
    </ligand>
</feature>
<dbReference type="Pfam" id="PF00768">
    <property type="entry name" value="Peptidase_S11"/>
    <property type="match status" value="1"/>
</dbReference>
<feature type="active site" evidence="12">
    <location>
        <position position="111"/>
    </location>
</feature>
<comment type="caution">
    <text evidence="18">The sequence shown here is derived from an EMBL/GenBank/DDBJ whole genome shotgun (WGS) entry which is preliminary data.</text>
</comment>
<name>A0A6I1FJV4_9BACI</name>
<dbReference type="PANTHER" id="PTHR21581:SF33">
    <property type="entry name" value="D-ALANYL-D-ALANINE CARBOXYPEPTIDASE DACB"/>
    <property type="match status" value="1"/>
</dbReference>
<evidence type="ECO:0000256" key="3">
    <source>
        <dbReference type="ARBA" id="ARBA00012448"/>
    </source>
</evidence>
<sequence length="371" mass="42264">MKKKLPVAILAFLLFLTPGIPEAEAGPSAASAVLMEQQSGRVLYAKDPHAVMRIASITKIMTAIVAIESDKLNEKVKVSERAIQTEGSSIYLKKGEKILLEDLIYGLMLRSGNDAAVAIAEHVGGSKEGFVYLMNEKAKEIGMKNTFFANPHGLDDSERHRSTAYDMALLTRYAMKNAKYREISGTEVYKSPDPGGEWDRVWHNKNRLLTEKYKYCTGGKTGYTKKAHRTLVTTATKGDLDLIVVTLDAPDDWNDHIYLYEQGFEKYDPKIILQKGEVHASSHPFYREKIYLKRDVVYPLTKKEEKQIKIRFQLLKPKKQWEDGSVPAVVGRAEAYLKKEKLYSLPVYYKSGDKEGEKSGWEKWKDWWPWS</sequence>
<reference evidence="18 19" key="1">
    <citation type="submission" date="2019-10" db="EMBL/GenBank/DDBJ databases">
        <title>Bacillus aerolatum sp. nov., isolated from bioaerosol of sport playgrounds.</title>
        <authorList>
            <person name="Chen P."/>
            <person name="Zhang G."/>
        </authorList>
    </citation>
    <scope>NUCLEOTIDE SEQUENCE [LARGE SCALE GENOMIC DNA]</scope>
    <source>
        <strain evidence="18 19">CX253</strain>
    </source>
</reference>
<gene>
    <name evidence="18" type="ORF">F9802_01615</name>
</gene>
<evidence type="ECO:0000256" key="4">
    <source>
        <dbReference type="ARBA" id="ARBA00022645"/>
    </source>
</evidence>
<dbReference type="Gene3D" id="3.40.710.10">
    <property type="entry name" value="DD-peptidase/beta-lactamase superfamily"/>
    <property type="match status" value="1"/>
</dbReference>
<dbReference type="InterPro" id="IPR012907">
    <property type="entry name" value="Peptidase_S11_C"/>
</dbReference>
<evidence type="ECO:0000259" key="16">
    <source>
        <dbReference type="Pfam" id="PF00768"/>
    </source>
</evidence>
<evidence type="ECO:0000256" key="5">
    <source>
        <dbReference type="ARBA" id="ARBA00022670"/>
    </source>
</evidence>
<dbReference type="RefSeq" id="WP_152149397.1">
    <property type="nucleotide sequence ID" value="NZ_WEIO01000001.1"/>
</dbReference>
<dbReference type="PANTHER" id="PTHR21581">
    <property type="entry name" value="D-ALANYL-D-ALANINE CARBOXYPEPTIDASE"/>
    <property type="match status" value="1"/>
</dbReference>
<accession>A0A6I1FJV4</accession>
<evidence type="ECO:0000256" key="13">
    <source>
        <dbReference type="PIRSR" id="PIRSR618044-2"/>
    </source>
</evidence>
<organism evidence="18 19">
    <name type="scientific">Bacillus aerolatus</name>
    <dbReference type="NCBI Taxonomy" id="2653354"/>
    <lineage>
        <taxon>Bacteria</taxon>
        <taxon>Bacillati</taxon>
        <taxon>Bacillota</taxon>
        <taxon>Bacilli</taxon>
        <taxon>Bacillales</taxon>
        <taxon>Bacillaceae</taxon>
        <taxon>Bacillus</taxon>
    </lineage>
</organism>
<keyword evidence="19" id="KW-1185">Reference proteome</keyword>
<keyword evidence="7" id="KW-0378">Hydrolase</keyword>
<keyword evidence="6 15" id="KW-0732">Signal</keyword>
<keyword evidence="8" id="KW-0133">Cell shape</keyword>
<keyword evidence="4 18" id="KW-0121">Carboxypeptidase</keyword>
<dbReference type="Pfam" id="PF07943">
    <property type="entry name" value="PBP5_C"/>
    <property type="match status" value="1"/>
</dbReference>
<evidence type="ECO:0000256" key="10">
    <source>
        <dbReference type="ARBA" id="ARBA00023316"/>
    </source>
</evidence>
<evidence type="ECO:0000256" key="7">
    <source>
        <dbReference type="ARBA" id="ARBA00022801"/>
    </source>
</evidence>
<proteinExistence type="inferred from homology"/>
<evidence type="ECO:0000256" key="2">
    <source>
        <dbReference type="ARBA" id="ARBA00007164"/>
    </source>
</evidence>
<dbReference type="EMBL" id="WEIO01000001">
    <property type="protein sequence ID" value="KAB7708870.1"/>
    <property type="molecule type" value="Genomic_DNA"/>
</dbReference>
<feature type="domain" description="Peptidase S11 D-Ala-D-Ala carboxypeptidase A C-terminal" evidence="17">
    <location>
        <begin position="273"/>
        <end position="352"/>
    </location>
</feature>
<comment type="similarity">
    <text evidence="2 14">Belongs to the peptidase S11 family.</text>
</comment>
<comment type="catalytic activity">
    <reaction evidence="11">
        <text>Preferential cleavage: (Ac)2-L-Lys-D-Ala-|-D-Ala. Also transpeptidation of peptidyl-alanyl moieties that are N-acyl substituents of D-alanine.</text>
        <dbReference type="EC" id="3.4.16.4"/>
    </reaction>
</comment>
<dbReference type="GO" id="GO:0006508">
    <property type="term" value="P:proteolysis"/>
    <property type="evidence" value="ECO:0007669"/>
    <property type="project" value="UniProtKB-KW"/>
</dbReference>
<keyword evidence="10" id="KW-0961">Cell wall biogenesis/degradation</keyword>
<evidence type="ECO:0000256" key="15">
    <source>
        <dbReference type="SAM" id="SignalP"/>
    </source>
</evidence>
<dbReference type="AlphaFoldDB" id="A0A6I1FJV4"/>
<dbReference type="GO" id="GO:0009252">
    <property type="term" value="P:peptidoglycan biosynthetic process"/>
    <property type="evidence" value="ECO:0007669"/>
    <property type="project" value="UniProtKB-UniPathway"/>
</dbReference>
<evidence type="ECO:0000256" key="11">
    <source>
        <dbReference type="ARBA" id="ARBA00034000"/>
    </source>
</evidence>
<keyword evidence="5" id="KW-0645">Protease</keyword>
<dbReference type="EC" id="3.4.16.4" evidence="3"/>
<feature type="chain" id="PRO_5026332188" description="serine-type D-Ala-D-Ala carboxypeptidase" evidence="15">
    <location>
        <begin position="24"/>
        <end position="371"/>
    </location>
</feature>
<evidence type="ECO:0000256" key="9">
    <source>
        <dbReference type="ARBA" id="ARBA00022984"/>
    </source>
</evidence>